<reference evidence="1" key="1">
    <citation type="journal article" date="2019" name="bioRxiv">
        <title>The Genome of the Zebra Mussel, Dreissena polymorpha: A Resource for Invasive Species Research.</title>
        <authorList>
            <person name="McCartney M.A."/>
            <person name="Auch B."/>
            <person name="Kono T."/>
            <person name="Mallez S."/>
            <person name="Zhang Y."/>
            <person name="Obille A."/>
            <person name="Becker A."/>
            <person name="Abrahante J.E."/>
            <person name="Garbe J."/>
            <person name="Badalamenti J.P."/>
            <person name="Herman A."/>
            <person name="Mangelson H."/>
            <person name="Liachko I."/>
            <person name="Sullivan S."/>
            <person name="Sone E.D."/>
            <person name="Koren S."/>
            <person name="Silverstein K.A.T."/>
            <person name="Beckman K.B."/>
            <person name="Gohl D.M."/>
        </authorList>
    </citation>
    <scope>NUCLEOTIDE SEQUENCE</scope>
    <source>
        <strain evidence="1">Duluth1</strain>
        <tissue evidence="1">Whole animal</tissue>
    </source>
</reference>
<name>A0A9D4R7W8_DREPO</name>
<reference evidence="1" key="2">
    <citation type="submission" date="2020-11" db="EMBL/GenBank/DDBJ databases">
        <authorList>
            <person name="McCartney M.A."/>
            <person name="Auch B."/>
            <person name="Kono T."/>
            <person name="Mallez S."/>
            <person name="Becker A."/>
            <person name="Gohl D.M."/>
            <person name="Silverstein K.A.T."/>
            <person name="Koren S."/>
            <person name="Bechman K.B."/>
            <person name="Herman A."/>
            <person name="Abrahante J.E."/>
            <person name="Garbe J."/>
        </authorList>
    </citation>
    <scope>NUCLEOTIDE SEQUENCE</scope>
    <source>
        <strain evidence="1">Duluth1</strain>
        <tissue evidence="1">Whole animal</tissue>
    </source>
</reference>
<evidence type="ECO:0000313" key="1">
    <source>
        <dbReference type="EMBL" id="KAH3858344.1"/>
    </source>
</evidence>
<dbReference type="Proteomes" id="UP000828390">
    <property type="component" value="Unassembled WGS sequence"/>
</dbReference>
<comment type="caution">
    <text evidence="1">The sequence shown here is derived from an EMBL/GenBank/DDBJ whole genome shotgun (WGS) entry which is preliminary data.</text>
</comment>
<organism evidence="1 2">
    <name type="scientific">Dreissena polymorpha</name>
    <name type="common">Zebra mussel</name>
    <name type="synonym">Mytilus polymorpha</name>
    <dbReference type="NCBI Taxonomy" id="45954"/>
    <lineage>
        <taxon>Eukaryota</taxon>
        <taxon>Metazoa</taxon>
        <taxon>Spiralia</taxon>
        <taxon>Lophotrochozoa</taxon>
        <taxon>Mollusca</taxon>
        <taxon>Bivalvia</taxon>
        <taxon>Autobranchia</taxon>
        <taxon>Heteroconchia</taxon>
        <taxon>Euheterodonta</taxon>
        <taxon>Imparidentia</taxon>
        <taxon>Neoheterodontei</taxon>
        <taxon>Myida</taxon>
        <taxon>Dreissenoidea</taxon>
        <taxon>Dreissenidae</taxon>
        <taxon>Dreissena</taxon>
    </lineage>
</organism>
<accession>A0A9D4R7W8</accession>
<gene>
    <name evidence="1" type="ORF">DPMN_100967</name>
</gene>
<proteinExistence type="predicted"/>
<evidence type="ECO:0000313" key="2">
    <source>
        <dbReference type="Proteomes" id="UP000828390"/>
    </source>
</evidence>
<sequence length="52" mass="5888">MGRDVHFLTLSIQLFFSESTSLKRTLENSRPHRVVPGVVSKPSQLSTVYGRQ</sequence>
<dbReference type="EMBL" id="JAIWYP010000003">
    <property type="protein sequence ID" value="KAH3858344.1"/>
    <property type="molecule type" value="Genomic_DNA"/>
</dbReference>
<protein>
    <submittedName>
        <fullName evidence="1">Uncharacterized protein</fullName>
    </submittedName>
</protein>
<keyword evidence="2" id="KW-1185">Reference proteome</keyword>
<dbReference type="AlphaFoldDB" id="A0A9D4R7W8"/>